<comment type="caution">
    <text evidence="2">The sequence shown here is derived from an EMBL/GenBank/DDBJ whole genome shotgun (WGS) entry which is preliminary data.</text>
</comment>
<dbReference type="PANTHER" id="PTHR37017:SF11">
    <property type="entry name" value="ESTERASE_LIPASE_THIOESTERASE DOMAIN-CONTAINING PROTEIN"/>
    <property type="match status" value="1"/>
</dbReference>
<name>A0A8H4WPS0_9HYPO</name>
<dbReference type="EMBL" id="JABEXW010001242">
    <property type="protein sequence ID" value="KAF4945349.1"/>
    <property type="molecule type" value="Genomic_DNA"/>
</dbReference>
<dbReference type="Proteomes" id="UP000622797">
    <property type="component" value="Unassembled WGS sequence"/>
</dbReference>
<organism evidence="2 3">
    <name type="scientific">Fusarium sarcochroum</name>
    <dbReference type="NCBI Taxonomy" id="1208366"/>
    <lineage>
        <taxon>Eukaryota</taxon>
        <taxon>Fungi</taxon>
        <taxon>Dikarya</taxon>
        <taxon>Ascomycota</taxon>
        <taxon>Pezizomycotina</taxon>
        <taxon>Sordariomycetes</taxon>
        <taxon>Hypocreomycetidae</taxon>
        <taxon>Hypocreales</taxon>
        <taxon>Nectriaceae</taxon>
        <taxon>Fusarium</taxon>
        <taxon>Fusarium lateritium species complex</taxon>
    </lineage>
</organism>
<dbReference type="InterPro" id="IPR052897">
    <property type="entry name" value="Sec-Metab_Biosynth_Hydrolase"/>
</dbReference>
<evidence type="ECO:0000259" key="1">
    <source>
        <dbReference type="Pfam" id="PF12697"/>
    </source>
</evidence>
<dbReference type="Gene3D" id="3.40.50.1820">
    <property type="entry name" value="alpha/beta hydrolase"/>
    <property type="match status" value="1"/>
</dbReference>
<dbReference type="AlphaFoldDB" id="A0A8H4WPS0"/>
<dbReference type="OrthoDB" id="1263307at2759"/>
<evidence type="ECO:0000313" key="3">
    <source>
        <dbReference type="Proteomes" id="UP000622797"/>
    </source>
</evidence>
<protein>
    <recommendedName>
        <fullName evidence="1">AB hydrolase-1 domain-containing protein</fullName>
    </recommendedName>
</protein>
<sequence>MGSINTEKLVFLVVTGAWHPPSCYEHLKADLTSLGYDCLIPHMPSMGHGTNGVTWEADRERVLSTAAPYFEQGKEVVLVGHSYGGVPATVATEGQGVADRAKRGLLGGFHSVIFLAAFAVPTRGWDVLTTFGGTWPEWFDTGKPYVKLLYNDTTKEEAKEAFSKLLPHSQDAFETPLTWSAADITIPKTFLICENDLVFHLPLQQQLIKATPGMRESRIAAGHSPFLGKSMELAKKLIEITKEVS</sequence>
<dbReference type="InterPro" id="IPR029058">
    <property type="entry name" value="AB_hydrolase_fold"/>
</dbReference>
<accession>A0A8H4WPS0</accession>
<feature type="domain" description="AB hydrolase-1" evidence="1">
    <location>
        <begin position="12"/>
        <end position="227"/>
    </location>
</feature>
<dbReference type="InterPro" id="IPR000073">
    <property type="entry name" value="AB_hydrolase_1"/>
</dbReference>
<dbReference type="SUPFAM" id="SSF53474">
    <property type="entry name" value="alpha/beta-Hydrolases"/>
    <property type="match status" value="1"/>
</dbReference>
<proteinExistence type="predicted"/>
<reference evidence="2" key="1">
    <citation type="journal article" date="2020" name="BMC Genomics">
        <title>Correction to: Identification and distribution of gene clusters required for synthesis of sphingolipid metabolism inhibitors in diverse species of the filamentous fungus Fusarium.</title>
        <authorList>
            <person name="Kim H.S."/>
            <person name="Lohmar J.M."/>
            <person name="Busman M."/>
            <person name="Brown D.W."/>
            <person name="Naumann T.A."/>
            <person name="Divon H.H."/>
            <person name="Lysoe E."/>
            <person name="Uhlig S."/>
            <person name="Proctor R.H."/>
        </authorList>
    </citation>
    <scope>NUCLEOTIDE SEQUENCE</scope>
    <source>
        <strain evidence="2">NRRL 20472</strain>
    </source>
</reference>
<dbReference type="PANTHER" id="PTHR37017">
    <property type="entry name" value="AB HYDROLASE-1 DOMAIN-CONTAINING PROTEIN-RELATED"/>
    <property type="match status" value="1"/>
</dbReference>
<gene>
    <name evidence="2" type="ORF">FSARC_14446</name>
</gene>
<dbReference type="Pfam" id="PF12697">
    <property type="entry name" value="Abhydrolase_6"/>
    <property type="match status" value="1"/>
</dbReference>
<reference evidence="2" key="2">
    <citation type="submission" date="2020-05" db="EMBL/GenBank/DDBJ databases">
        <authorList>
            <person name="Kim H.-S."/>
            <person name="Proctor R.H."/>
            <person name="Brown D.W."/>
        </authorList>
    </citation>
    <scope>NUCLEOTIDE SEQUENCE</scope>
    <source>
        <strain evidence="2">NRRL 20472</strain>
    </source>
</reference>
<evidence type="ECO:0000313" key="2">
    <source>
        <dbReference type="EMBL" id="KAF4945349.1"/>
    </source>
</evidence>
<keyword evidence="3" id="KW-1185">Reference proteome</keyword>